<protein>
    <recommendedName>
        <fullName evidence="3">Short subunit dehydrogenase</fullName>
    </recommendedName>
</protein>
<dbReference type="InterPro" id="IPR036291">
    <property type="entry name" value="NAD(P)-bd_dom_sf"/>
</dbReference>
<evidence type="ECO:0000313" key="2">
    <source>
        <dbReference type="Proteomes" id="UP001279642"/>
    </source>
</evidence>
<name>A0ABU5EC25_9PROT</name>
<evidence type="ECO:0008006" key="3">
    <source>
        <dbReference type="Google" id="ProtNLM"/>
    </source>
</evidence>
<evidence type="ECO:0000313" key="1">
    <source>
        <dbReference type="EMBL" id="MDY0883721.1"/>
    </source>
</evidence>
<dbReference type="Gene3D" id="3.40.50.720">
    <property type="entry name" value="NAD(P)-binding Rossmann-like Domain"/>
    <property type="match status" value="1"/>
</dbReference>
<gene>
    <name evidence="1" type="ORF">SMD27_12785</name>
</gene>
<accession>A0ABU5EC25</accession>
<dbReference type="EMBL" id="JAXCLW010000003">
    <property type="protein sequence ID" value="MDY0883721.1"/>
    <property type="molecule type" value="Genomic_DNA"/>
</dbReference>
<sequence length="83" mass="8592">MTKLTFLVTGASKGIARALSNRLAAGGHHVVGVARGALSDPKGQGNQELQFRRSDAQHPDGSNKFANPEAHRVAALNASMTAG</sequence>
<dbReference type="SUPFAM" id="SSF51735">
    <property type="entry name" value="NAD(P)-binding Rossmann-fold domains"/>
    <property type="match status" value="1"/>
</dbReference>
<organism evidence="1 2">
    <name type="scientific">Dongia soli</name>
    <dbReference type="NCBI Taxonomy" id="600628"/>
    <lineage>
        <taxon>Bacteria</taxon>
        <taxon>Pseudomonadati</taxon>
        <taxon>Pseudomonadota</taxon>
        <taxon>Alphaproteobacteria</taxon>
        <taxon>Rhodospirillales</taxon>
        <taxon>Dongiaceae</taxon>
        <taxon>Dongia</taxon>
    </lineage>
</organism>
<dbReference type="Proteomes" id="UP001279642">
    <property type="component" value="Unassembled WGS sequence"/>
</dbReference>
<comment type="caution">
    <text evidence="1">The sequence shown here is derived from an EMBL/GenBank/DDBJ whole genome shotgun (WGS) entry which is preliminary data.</text>
</comment>
<dbReference type="RefSeq" id="WP_320508790.1">
    <property type="nucleotide sequence ID" value="NZ_JAXCLW010000003.1"/>
</dbReference>
<proteinExistence type="predicted"/>
<reference evidence="1 2" key="1">
    <citation type="journal article" date="2016" name="Antonie Van Leeuwenhoek">
        <title>Dongia soli sp. nov., isolated from soil from Dokdo, Korea.</title>
        <authorList>
            <person name="Kim D.U."/>
            <person name="Lee H."/>
            <person name="Kim H."/>
            <person name="Kim S.G."/>
            <person name="Ka J.O."/>
        </authorList>
    </citation>
    <scope>NUCLEOTIDE SEQUENCE [LARGE SCALE GENOMIC DNA]</scope>
    <source>
        <strain evidence="1 2">D78</strain>
    </source>
</reference>
<keyword evidence="2" id="KW-1185">Reference proteome</keyword>